<keyword evidence="3" id="KW-1185">Reference proteome</keyword>
<dbReference type="Proteomes" id="UP001589890">
    <property type="component" value="Unassembled WGS sequence"/>
</dbReference>
<reference evidence="2 3" key="1">
    <citation type="submission" date="2024-09" db="EMBL/GenBank/DDBJ databases">
        <authorList>
            <person name="Sun Q."/>
            <person name="Mori K."/>
        </authorList>
    </citation>
    <scope>NUCLEOTIDE SEQUENCE [LARGE SCALE GENOMIC DNA]</scope>
    <source>
        <strain evidence="2 3">CGMCC 1.15906</strain>
    </source>
</reference>
<dbReference type="Pfam" id="PF00067">
    <property type="entry name" value="p450"/>
    <property type="match status" value="1"/>
</dbReference>
<organism evidence="2 3">
    <name type="scientific">Kribbella deserti</name>
    <dbReference type="NCBI Taxonomy" id="1926257"/>
    <lineage>
        <taxon>Bacteria</taxon>
        <taxon>Bacillati</taxon>
        <taxon>Actinomycetota</taxon>
        <taxon>Actinomycetes</taxon>
        <taxon>Propionibacteriales</taxon>
        <taxon>Kribbellaceae</taxon>
        <taxon>Kribbella</taxon>
    </lineage>
</organism>
<comment type="similarity">
    <text evidence="1">Belongs to the cytochrome P450 family.</text>
</comment>
<dbReference type="PANTHER" id="PTHR24291">
    <property type="entry name" value="CYTOCHROME P450 FAMILY 4"/>
    <property type="match status" value="1"/>
</dbReference>
<dbReference type="Gene3D" id="1.10.630.10">
    <property type="entry name" value="Cytochrome P450"/>
    <property type="match status" value="1"/>
</dbReference>
<proteinExistence type="inferred from homology"/>
<accession>A0ABV6QJ13</accession>
<evidence type="ECO:0000256" key="1">
    <source>
        <dbReference type="ARBA" id="ARBA00010617"/>
    </source>
</evidence>
<dbReference type="InterPro" id="IPR036396">
    <property type="entry name" value="Cyt_P450_sf"/>
</dbReference>
<name>A0ABV6QJ13_9ACTN</name>
<gene>
    <name evidence="2" type="ORF">ACFFGN_11200</name>
</gene>
<dbReference type="SUPFAM" id="SSF48264">
    <property type="entry name" value="Cytochrome P450"/>
    <property type="match status" value="1"/>
</dbReference>
<dbReference type="PANTHER" id="PTHR24291:SF201">
    <property type="entry name" value="CYTOCHROME P450, FAMILY 4, SUBFAMILY B, POLYPEPTIDE 7"/>
    <property type="match status" value="1"/>
</dbReference>
<comment type="caution">
    <text evidence="2">The sequence shown here is derived from an EMBL/GenBank/DDBJ whole genome shotgun (WGS) entry which is preliminary data.</text>
</comment>
<sequence length="435" mass="47849">MSSDMLPTATVTDSARAVRDALLPLVAEGAILRRPRALVLAERFDLESRALKVVRRFRQRYGDGPVLLRIPGRTIALVIDPADVRRLLAETPEPFTAATDEKVGALRHFQPHAVLTSDPPIRAARRELNEQALDSSQPVHRNGQRMLDILRAELATLEPMDWPAFREIWYRIARRIVLGDAARDDTILTDQLDQLRSDANWAQLHWRADRTRKRFSDRLRAYVGSAPPTSLAGGLRAADKDLDPAGQVPHWLFAFDAAGIALWRALAVLAARPELAAPVIEEARAPQPSPLLPQASAAINESVRLWPTTLVILRQNTRPVEFRGRTAPVGTEFAIISSVFHRDDEALDFANSFEPAIWLDGRSDGDWPLVPFSAGPAVCPGRNVVLLTTSAAISLILAGHDLRADAATEAKLSGSMPVTLDHSAIELTFPALRTT</sequence>
<dbReference type="InterPro" id="IPR001128">
    <property type="entry name" value="Cyt_P450"/>
</dbReference>
<dbReference type="InterPro" id="IPR050196">
    <property type="entry name" value="Cytochrome_P450_Monoox"/>
</dbReference>
<protein>
    <submittedName>
        <fullName evidence="2">Cytochrome P450</fullName>
    </submittedName>
</protein>
<dbReference type="EMBL" id="JBHLTC010000012">
    <property type="protein sequence ID" value="MFC0624630.1"/>
    <property type="molecule type" value="Genomic_DNA"/>
</dbReference>
<dbReference type="RefSeq" id="WP_380046199.1">
    <property type="nucleotide sequence ID" value="NZ_JBHLTC010000012.1"/>
</dbReference>
<evidence type="ECO:0000313" key="2">
    <source>
        <dbReference type="EMBL" id="MFC0624630.1"/>
    </source>
</evidence>
<evidence type="ECO:0000313" key="3">
    <source>
        <dbReference type="Proteomes" id="UP001589890"/>
    </source>
</evidence>